<sequence length="100" mass="11346">MQFQSAGKRSRTTSPATQRPKCPRVDVMEPCKDCRPVATVHPERRPIAAAFRGAATCPPLASLRRLMRTSAQDDCAALWWLYYLLQRHHFRVQASPSPLQ</sequence>
<feature type="compositionally biased region" description="Polar residues" evidence="1">
    <location>
        <begin position="1"/>
        <end position="17"/>
    </location>
</feature>
<reference evidence="2 3" key="1">
    <citation type="journal article" date="2023" name="Arcadia Sci">
        <title>De novo assembly of a long-read Amblyomma americanum tick genome.</title>
        <authorList>
            <person name="Chou S."/>
            <person name="Poskanzer K.E."/>
            <person name="Rollins M."/>
            <person name="Thuy-Boun P.S."/>
        </authorList>
    </citation>
    <scope>NUCLEOTIDE SEQUENCE [LARGE SCALE GENOMIC DNA]</scope>
    <source>
        <strain evidence="2">F_SG_1</strain>
        <tissue evidence="2">Salivary glands</tissue>
    </source>
</reference>
<evidence type="ECO:0000313" key="3">
    <source>
        <dbReference type="Proteomes" id="UP001321473"/>
    </source>
</evidence>
<feature type="region of interest" description="Disordered" evidence="1">
    <location>
        <begin position="1"/>
        <end position="22"/>
    </location>
</feature>
<proteinExistence type="predicted"/>
<keyword evidence="3" id="KW-1185">Reference proteome</keyword>
<gene>
    <name evidence="2" type="ORF">V5799_011844</name>
</gene>
<organism evidence="2 3">
    <name type="scientific">Amblyomma americanum</name>
    <name type="common">Lone star tick</name>
    <dbReference type="NCBI Taxonomy" id="6943"/>
    <lineage>
        <taxon>Eukaryota</taxon>
        <taxon>Metazoa</taxon>
        <taxon>Ecdysozoa</taxon>
        <taxon>Arthropoda</taxon>
        <taxon>Chelicerata</taxon>
        <taxon>Arachnida</taxon>
        <taxon>Acari</taxon>
        <taxon>Parasitiformes</taxon>
        <taxon>Ixodida</taxon>
        <taxon>Ixodoidea</taxon>
        <taxon>Ixodidae</taxon>
        <taxon>Amblyomminae</taxon>
        <taxon>Amblyomma</taxon>
    </lineage>
</organism>
<name>A0AAQ4EFM5_AMBAM</name>
<accession>A0AAQ4EFM5</accession>
<evidence type="ECO:0000313" key="2">
    <source>
        <dbReference type="EMBL" id="KAK8773615.1"/>
    </source>
</evidence>
<protein>
    <submittedName>
        <fullName evidence="2">Uncharacterized protein</fullName>
    </submittedName>
</protein>
<comment type="caution">
    <text evidence="2">The sequence shown here is derived from an EMBL/GenBank/DDBJ whole genome shotgun (WGS) entry which is preliminary data.</text>
</comment>
<dbReference type="AlphaFoldDB" id="A0AAQ4EFM5"/>
<dbReference type="EMBL" id="JARKHS020016570">
    <property type="protein sequence ID" value="KAK8773615.1"/>
    <property type="molecule type" value="Genomic_DNA"/>
</dbReference>
<dbReference type="Proteomes" id="UP001321473">
    <property type="component" value="Unassembled WGS sequence"/>
</dbReference>
<evidence type="ECO:0000256" key="1">
    <source>
        <dbReference type="SAM" id="MobiDB-lite"/>
    </source>
</evidence>